<gene>
    <name evidence="2" type="ORF">CAP_3921</name>
</gene>
<name>A0A017THK6_9BACT</name>
<dbReference type="eggNOG" id="COG4637">
    <property type="taxonomic scope" value="Bacteria"/>
</dbReference>
<dbReference type="SUPFAM" id="SSF52540">
    <property type="entry name" value="P-loop containing nucleoside triphosphate hydrolases"/>
    <property type="match status" value="1"/>
</dbReference>
<dbReference type="PANTHER" id="PTHR40396:SF1">
    <property type="entry name" value="ATPASE AAA-TYPE CORE DOMAIN-CONTAINING PROTEIN"/>
    <property type="match status" value="1"/>
</dbReference>
<evidence type="ECO:0000313" key="2">
    <source>
        <dbReference type="EMBL" id="EYF08392.1"/>
    </source>
</evidence>
<dbReference type="AlphaFoldDB" id="A0A017THK6"/>
<protein>
    <recommendedName>
        <fullName evidence="1">ATPase AAA-type core domain-containing protein</fullName>
    </recommendedName>
</protein>
<accession>A0A017THK6</accession>
<dbReference type="Gene3D" id="3.40.50.300">
    <property type="entry name" value="P-loop containing nucleotide triphosphate hydrolases"/>
    <property type="match status" value="1"/>
</dbReference>
<dbReference type="STRING" id="1192034.CAP_3921"/>
<comment type="caution">
    <text evidence="2">The sequence shown here is derived from an EMBL/GenBank/DDBJ whole genome shotgun (WGS) entry which is preliminary data.</text>
</comment>
<dbReference type="GO" id="GO:0005524">
    <property type="term" value="F:ATP binding"/>
    <property type="evidence" value="ECO:0007669"/>
    <property type="project" value="InterPro"/>
</dbReference>
<dbReference type="Proteomes" id="UP000019678">
    <property type="component" value="Unassembled WGS sequence"/>
</dbReference>
<sequence length="211" mass="23498">MRIPSLPGQPILGDRGERLSSALLSICRDEARKRTLLEWLRALTPLDVVDFTFPEDFSGRVLVHLVEQSGRKISAHSASEGTLRFLALLAALLDADPTRTYVIEEIDNGIHPTRLHLLVQLIEQQCRTGGVQVIATTHSPQLLGFLSPEARAAALLVYRLRGADESRIRRIAELPDLERILETQDLSRLHASGWLEDMAELMADAEHEAAE</sequence>
<keyword evidence="3" id="KW-1185">Reference proteome</keyword>
<organism evidence="2 3">
    <name type="scientific">Chondromyces apiculatus DSM 436</name>
    <dbReference type="NCBI Taxonomy" id="1192034"/>
    <lineage>
        <taxon>Bacteria</taxon>
        <taxon>Pseudomonadati</taxon>
        <taxon>Myxococcota</taxon>
        <taxon>Polyangia</taxon>
        <taxon>Polyangiales</taxon>
        <taxon>Polyangiaceae</taxon>
        <taxon>Chondromyces</taxon>
    </lineage>
</organism>
<dbReference type="EMBL" id="ASRX01000003">
    <property type="protein sequence ID" value="EYF08392.1"/>
    <property type="molecule type" value="Genomic_DNA"/>
</dbReference>
<dbReference type="InterPro" id="IPR027417">
    <property type="entry name" value="P-loop_NTPase"/>
</dbReference>
<feature type="domain" description="ATPase AAA-type core" evidence="1">
    <location>
        <begin position="55"/>
        <end position="143"/>
    </location>
</feature>
<dbReference type="InterPro" id="IPR003959">
    <property type="entry name" value="ATPase_AAA_core"/>
</dbReference>
<evidence type="ECO:0000313" key="3">
    <source>
        <dbReference type="Proteomes" id="UP000019678"/>
    </source>
</evidence>
<evidence type="ECO:0000259" key="1">
    <source>
        <dbReference type="Pfam" id="PF13304"/>
    </source>
</evidence>
<dbReference type="PANTHER" id="PTHR40396">
    <property type="entry name" value="ATPASE-LIKE PROTEIN"/>
    <property type="match status" value="1"/>
</dbReference>
<dbReference type="GO" id="GO:0016887">
    <property type="term" value="F:ATP hydrolysis activity"/>
    <property type="evidence" value="ECO:0007669"/>
    <property type="project" value="InterPro"/>
</dbReference>
<dbReference type="Pfam" id="PF13304">
    <property type="entry name" value="AAA_21"/>
    <property type="match status" value="1"/>
</dbReference>
<proteinExistence type="predicted"/>
<reference evidence="2 3" key="1">
    <citation type="submission" date="2013-05" db="EMBL/GenBank/DDBJ databases">
        <title>Genome assembly of Chondromyces apiculatus DSM 436.</title>
        <authorList>
            <person name="Sharma G."/>
            <person name="Khatri I."/>
            <person name="Kaur C."/>
            <person name="Mayilraj S."/>
            <person name="Subramanian S."/>
        </authorList>
    </citation>
    <scope>NUCLEOTIDE SEQUENCE [LARGE SCALE GENOMIC DNA]</scope>
    <source>
        <strain evidence="2 3">DSM 436</strain>
    </source>
</reference>